<dbReference type="EC" id="3.5.2.3" evidence="2"/>
<dbReference type="AlphaFoldDB" id="A0A517PN06"/>
<keyword evidence="1 2" id="KW-0665">Pyrimidine biosynthesis</keyword>
<dbReference type="EMBL" id="CP036266">
    <property type="protein sequence ID" value="QDT20750.1"/>
    <property type="molecule type" value="Genomic_DNA"/>
</dbReference>
<dbReference type="Gene3D" id="2.30.40.10">
    <property type="entry name" value="Urease, subunit C, domain 1"/>
    <property type="match status" value="1"/>
</dbReference>
<evidence type="ECO:0000313" key="4">
    <source>
        <dbReference type="EMBL" id="QDT20750.1"/>
    </source>
</evidence>
<dbReference type="RefSeq" id="WP_145184008.1">
    <property type="nucleotide sequence ID" value="NZ_CP036266.1"/>
</dbReference>
<feature type="binding site" evidence="2">
    <location>
        <position position="305"/>
    </location>
    <ligand>
        <name>Zn(2+)</name>
        <dbReference type="ChEBI" id="CHEBI:29105"/>
        <label>1</label>
    </ligand>
</feature>
<dbReference type="UniPathway" id="UPA00070">
    <property type="reaction ID" value="UER00117"/>
</dbReference>
<dbReference type="SUPFAM" id="SSF51556">
    <property type="entry name" value="Metallo-dependent hydrolases"/>
    <property type="match status" value="1"/>
</dbReference>
<protein>
    <recommendedName>
        <fullName evidence="2">Dihydroorotase</fullName>
        <shortName evidence="2">DHOase</shortName>
        <ecNumber evidence="2">3.5.2.3</ecNumber>
    </recommendedName>
</protein>
<dbReference type="CDD" id="cd01317">
    <property type="entry name" value="DHOase_IIa"/>
    <property type="match status" value="1"/>
</dbReference>
<keyword evidence="5" id="KW-1185">Reference proteome</keyword>
<feature type="binding site" evidence="2">
    <location>
        <position position="60"/>
    </location>
    <ligand>
        <name>Zn(2+)</name>
        <dbReference type="ChEBI" id="CHEBI:29105"/>
        <label>1</label>
    </ligand>
</feature>
<dbReference type="Proteomes" id="UP000320421">
    <property type="component" value="Chromosome"/>
</dbReference>
<feature type="binding site" evidence="2">
    <location>
        <begin position="323"/>
        <end position="324"/>
    </location>
    <ligand>
        <name>substrate</name>
    </ligand>
</feature>
<feature type="domain" description="Amidohydrolase-related" evidence="3">
    <location>
        <begin position="51"/>
        <end position="419"/>
    </location>
</feature>
<dbReference type="InterPro" id="IPR032466">
    <property type="entry name" value="Metal_Hydrolase"/>
</dbReference>
<accession>A0A517PN06</accession>
<reference evidence="4 5" key="1">
    <citation type="submission" date="2019-02" db="EMBL/GenBank/DDBJ databases">
        <title>Deep-cultivation of Planctomycetes and their phenomic and genomic characterization uncovers novel biology.</title>
        <authorList>
            <person name="Wiegand S."/>
            <person name="Jogler M."/>
            <person name="Boedeker C."/>
            <person name="Pinto D."/>
            <person name="Vollmers J."/>
            <person name="Rivas-Marin E."/>
            <person name="Kohn T."/>
            <person name="Peeters S.H."/>
            <person name="Heuer A."/>
            <person name="Rast P."/>
            <person name="Oberbeckmann S."/>
            <person name="Bunk B."/>
            <person name="Jeske O."/>
            <person name="Meyerdierks A."/>
            <person name="Storesund J.E."/>
            <person name="Kallscheuer N."/>
            <person name="Luecker S."/>
            <person name="Lage O.M."/>
            <person name="Pohl T."/>
            <person name="Merkel B.J."/>
            <person name="Hornburger P."/>
            <person name="Mueller R.-W."/>
            <person name="Bruemmer F."/>
            <person name="Labrenz M."/>
            <person name="Spormann A.M."/>
            <person name="Op den Camp H."/>
            <person name="Overmann J."/>
            <person name="Amann R."/>
            <person name="Jetten M.S.M."/>
            <person name="Mascher T."/>
            <person name="Medema M.H."/>
            <person name="Devos D.P."/>
            <person name="Kaster A.-K."/>
            <person name="Ovreas L."/>
            <person name="Rohde M."/>
            <person name="Galperin M.Y."/>
            <person name="Jogler C."/>
        </authorList>
    </citation>
    <scope>NUCLEOTIDE SEQUENCE [LARGE SCALE GENOMIC DNA]</scope>
    <source>
        <strain evidence="4 5">HG66A1</strain>
    </source>
</reference>
<feature type="binding site" evidence="2">
    <location>
        <position position="94"/>
    </location>
    <ligand>
        <name>substrate</name>
    </ligand>
</feature>
<dbReference type="HAMAP" id="MF_00220_B">
    <property type="entry name" value="PyrC_classI_B"/>
    <property type="match status" value="1"/>
</dbReference>
<dbReference type="PANTHER" id="PTHR43668:SF2">
    <property type="entry name" value="ALLANTOINASE"/>
    <property type="match status" value="1"/>
</dbReference>
<keyword evidence="2 4" id="KW-0378">Hydrolase</keyword>
<comment type="pathway">
    <text evidence="2">Pyrimidine metabolism; UMP biosynthesis via de novo pathway; (S)-dihydroorotate from bicarbonate: step 3/3.</text>
</comment>
<keyword evidence="2" id="KW-0862">Zinc</keyword>
<organism evidence="4 5">
    <name type="scientific">Gimesia chilikensis</name>
    <dbReference type="NCBI Taxonomy" id="2605989"/>
    <lineage>
        <taxon>Bacteria</taxon>
        <taxon>Pseudomonadati</taxon>
        <taxon>Planctomycetota</taxon>
        <taxon>Planctomycetia</taxon>
        <taxon>Planctomycetales</taxon>
        <taxon>Planctomycetaceae</taxon>
        <taxon>Gimesia</taxon>
    </lineage>
</organism>
<dbReference type="InterPro" id="IPR050138">
    <property type="entry name" value="DHOase/Allantoinase_Hydrolase"/>
</dbReference>
<comment type="function">
    <text evidence="2">Catalyzes the reversible cyclization of carbamoyl aspartate to dihydroorotate.</text>
</comment>
<gene>
    <name evidence="4" type="primary">pyrC_1</name>
    <name evidence="2" type="synonym">pyrC</name>
    <name evidence="4" type="ORF">HG66A1_25390</name>
</gene>
<dbReference type="GO" id="GO:0004151">
    <property type="term" value="F:dihydroorotase activity"/>
    <property type="evidence" value="ECO:0007669"/>
    <property type="project" value="UniProtKB-UniRule"/>
</dbReference>
<comment type="cofactor">
    <cofactor evidence="2">
        <name>Zn(2+)</name>
        <dbReference type="ChEBI" id="CHEBI:29105"/>
    </cofactor>
    <text evidence="2">Binds 2 Zn(2+) ions per subunit.</text>
</comment>
<dbReference type="GO" id="GO:0004038">
    <property type="term" value="F:allantoinase activity"/>
    <property type="evidence" value="ECO:0007669"/>
    <property type="project" value="TreeGrafter"/>
</dbReference>
<dbReference type="GO" id="GO:0005737">
    <property type="term" value="C:cytoplasm"/>
    <property type="evidence" value="ECO:0007669"/>
    <property type="project" value="TreeGrafter"/>
</dbReference>
<dbReference type="PANTHER" id="PTHR43668">
    <property type="entry name" value="ALLANTOINASE"/>
    <property type="match status" value="1"/>
</dbReference>
<dbReference type="Pfam" id="PF01979">
    <property type="entry name" value="Amidohydro_1"/>
    <property type="match status" value="1"/>
</dbReference>
<feature type="active site" evidence="2">
    <location>
        <position position="305"/>
    </location>
</feature>
<evidence type="ECO:0000256" key="2">
    <source>
        <dbReference type="HAMAP-Rule" id="MF_00220"/>
    </source>
</evidence>
<dbReference type="OrthoDB" id="9765462at2"/>
<comment type="catalytic activity">
    <reaction evidence="2">
        <text>(S)-dihydroorotate + H2O = N-carbamoyl-L-aspartate + H(+)</text>
        <dbReference type="Rhea" id="RHEA:24296"/>
        <dbReference type="ChEBI" id="CHEBI:15377"/>
        <dbReference type="ChEBI" id="CHEBI:15378"/>
        <dbReference type="ChEBI" id="CHEBI:30864"/>
        <dbReference type="ChEBI" id="CHEBI:32814"/>
        <dbReference type="EC" id="3.5.2.3"/>
    </reaction>
</comment>
<keyword evidence="2" id="KW-0479">Metal-binding</keyword>
<dbReference type="GO" id="GO:0008270">
    <property type="term" value="F:zinc ion binding"/>
    <property type="evidence" value="ECO:0007669"/>
    <property type="project" value="UniProtKB-UniRule"/>
</dbReference>
<sequence length="426" mass="45762">MKSLLIKNGHIIDPSQDLDVQGNLLVEGGKITGLCDDDVIADEVIDATGLIVSPGFIDLHVSLCEPGFEEDETIETGTAAALAGGVTSLGCLPNTAPVVDDRSSAEFILLQAERASNCHVFPLGAVTKNNEGKELAEIGQLVAGQAVGFTDADKPIESAEIMRCALEYTRMFGRPILNRPQVAELTEKGQMHEGFHSTVLGLKGIPAAAEEIMVNRDIALAELTRGRIHLMCISTQNSVAQIRRAKASGIQVSADVTPHHLTLTDQMLETYDPNYKVLPPLRSQEHIDALIEGLKDGTIEVICSDHTPHAAEKKTDEILGADFGIIGLETLLPVCLQTLITPGHLTWPELISKLTIGPARILGLAKGTLAPGADADITLINPEVRYVLQRENLKSSSHNSPFLGKELQGRAEVVVVSGEIRYRADH</sequence>
<evidence type="ECO:0000313" key="5">
    <source>
        <dbReference type="Proteomes" id="UP000320421"/>
    </source>
</evidence>
<dbReference type="GO" id="GO:0044205">
    <property type="term" value="P:'de novo' UMP biosynthetic process"/>
    <property type="evidence" value="ECO:0007669"/>
    <property type="project" value="UniProtKB-UniRule"/>
</dbReference>
<name>A0A517PN06_9PLAN</name>
<evidence type="ECO:0000259" key="3">
    <source>
        <dbReference type="Pfam" id="PF01979"/>
    </source>
</evidence>
<comment type="similarity">
    <text evidence="2">Belongs to the metallo-dependent hydrolases superfamily. DHOase family. Class I DHOase subfamily.</text>
</comment>
<dbReference type="Gene3D" id="3.20.20.140">
    <property type="entry name" value="Metal-dependent hydrolases"/>
    <property type="match status" value="1"/>
</dbReference>
<feature type="binding site" evidence="2">
    <location>
        <position position="309"/>
    </location>
    <ligand>
        <name>substrate</name>
    </ligand>
</feature>
<dbReference type="NCBIfam" id="TIGR00857">
    <property type="entry name" value="pyrC_multi"/>
    <property type="match status" value="1"/>
</dbReference>
<evidence type="ECO:0000256" key="1">
    <source>
        <dbReference type="ARBA" id="ARBA00022975"/>
    </source>
</evidence>
<dbReference type="InterPro" id="IPR006680">
    <property type="entry name" value="Amidohydro-rel"/>
</dbReference>
<dbReference type="SUPFAM" id="SSF51338">
    <property type="entry name" value="Composite domain of metallo-dependent hydrolases"/>
    <property type="match status" value="1"/>
</dbReference>
<dbReference type="InterPro" id="IPR004722">
    <property type="entry name" value="DHOase"/>
</dbReference>
<dbReference type="GO" id="GO:0006145">
    <property type="term" value="P:purine nucleobase catabolic process"/>
    <property type="evidence" value="ECO:0007669"/>
    <property type="project" value="TreeGrafter"/>
</dbReference>
<dbReference type="InterPro" id="IPR011059">
    <property type="entry name" value="Metal-dep_hydrolase_composite"/>
</dbReference>
<comment type="caution">
    <text evidence="2">Lacks conserved residue(s) required for the propagation of feature annotation.</text>
</comment>
<proteinExistence type="inferred from homology"/>